<organism evidence="4 5">
    <name type="scientific">Planktothrix tepida PCC 9214</name>
    <dbReference type="NCBI Taxonomy" id="671072"/>
    <lineage>
        <taxon>Bacteria</taxon>
        <taxon>Bacillati</taxon>
        <taxon>Cyanobacteriota</taxon>
        <taxon>Cyanophyceae</taxon>
        <taxon>Oscillatoriophycideae</taxon>
        <taxon>Oscillatoriales</taxon>
        <taxon>Microcoleaceae</taxon>
        <taxon>Planktothrix</taxon>
    </lineage>
</organism>
<gene>
    <name evidence="4" type="ORF">PL9214500153</name>
</gene>
<dbReference type="OrthoDB" id="9794717at2"/>
<accession>A0A1J1LLM3</accession>
<evidence type="ECO:0000256" key="1">
    <source>
        <dbReference type="ARBA" id="ARBA00006625"/>
    </source>
</evidence>
<dbReference type="PANTHER" id="PTHR35527">
    <property type="entry name" value="CHOLOYLGLYCINE HYDROLASE"/>
    <property type="match status" value="1"/>
</dbReference>
<dbReference type="Proteomes" id="UP000184315">
    <property type="component" value="Unassembled WGS sequence"/>
</dbReference>
<evidence type="ECO:0000313" key="5">
    <source>
        <dbReference type="Proteomes" id="UP000184315"/>
    </source>
</evidence>
<dbReference type="GO" id="GO:0008953">
    <property type="term" value="F:penicillin amidase activity"/>
    <property type="evidence" value="ECO:0007669"/>
    <property type="project" value="UniProtKB-EC"/>
</dbReference>
<evidence type="ECO:0000256" key="2">
    <source>
        <dbReference type="ARBA" id="ARBA00022801"/>
    </source>
</evidence>
<keyword evidence="5" id="KW-1185">Reference proteome</keyword>
<dbReference type="RefSeq" id="WP_072719604.1">
    <property type="nucleotide sequence ID" value="NZ_LN889802.1"/>
</dbReference>
<dbReference type="Pfam" id="PF02275">
    <property type="entry name" value="CBAH"/>
    <property type="match status" value="1"/>
</dbReference>
<dbReference type="PANTHER" id="PTHR35527:SF2">
    <property type="entry name" value="HYDROLASE"/>
    <property type="match status" value="1"/>
</dbReference>
<keyword evidence="2 4" id="KW-0378">Hydrolase</keyword>
<dbReference type="Gene3D" id="3.60.60.10">
    <property type="entry name" value="Penicillin V Acylase, Chain A"/>
    <property type="match status" value="1"/>
</dbReference>
<evidence type="ECO:0000313" key="4">
    <source>
        <dbReference type="EMBL" id="CUR32906.1"/>
    </source>
</evidence>
<protein>
    <submittedName>
        <fullName evidence="4">Penicillin amidase</fullName>
        <ecNumber evidence="4">3.5.1.11</ecNumber>
    </submittedName>
</protein>
<comment type="similarity">
    <text evidence="1">Belongs to the peptidase C59 family.</text>
</comment>
<feature type="domain" description="Choloylglycine hydrolase/NAAA C-terminal" evidence="3">
    <location>
        <begin position="17"/>
        <end position="358"/>
    </location>
</feature>
<dbReference type="InterPro" id="IPR052193">
    <property type="entry name" value="Peptidase_C59"/>
</dbReference>
<proteinExistence type="inferred from homology"/>
<dbReference type="CDD" id="cd00542">
    <property type="entry name" value="Ntn_PVA"/>
    <property type="match status" value="1"/>
</dbReference>
<dbReference type="AlphaFoldDB" id="A0A1J1LLM3"/>
<reference evidence="5" key="1">
    <citation type="submission" date="2015-10" db="EMBL/GenBank/DDBJ databases">
        <authorList>
            <person name="Regsiter A."/>
            <person name="william w."/>
        </authorList>
    </citation>
    <scope>NUCLEOTIDE SEQUENCE [LARGE SCALE GENOMIC DNA]</scope>
</reference>
<name>A0A1J1LLM3_9CYAN</name>
<dbReference type="InterPro" id="IPR029132">
    <property type="entry name" value="CBAH/NAAA_C"/>
</dbReference>
<dbReference type="EMBL" id="CZDF01000156">
    <property type="protein sequence ID" value="CUR32906.1"/>
    <property type="molecule type" value="Genomic_DNA"/>
</dbReference>
<dbReference type="STRING" id="671072.PL9214500153"/>
<dbReference type="InterPro" id="IPR029055">
    <property type="entry name" value="Ntn_hydrolases_N"/>
</dbReference>
<dbReference type="EC" id="3.5.1.11" evidence="4"/>
<dbReference type="SUPFAM" id="SSF56235">
    <property type="entry name" value="N-terminal nucleophile aminohydrolases (Ntn hydrolases)"/>
    <property type="match status" value="1"/>
</dbReference>
<sequence length="380" mass="42053">MVFNLLNHKHWTTTKMCTGIRLIAADKTVVHARTLEFAVDILSDIIVVPRGYERVGSTPAMAEEPPLPGKKWKSKYASVGMSALGLPLIIDGFNEVGLAIGLFYFPGFAEYMPYSRSDAENTIAPWEVGSWILENFETVDQVKTAIKDIVVPGVIFAQFDPNASPTVHFVVHDASGQSIVIEYVGGKLNVHDNPLGVITNSPTFDWHMTNLRNYVNFSFTNVSGFKLGSVQLSPFGQGSGMLGIPGDFTPPSRFVRAVAYSQSVSEAFSQGYNDKGEGESFHAATGKDAILQAFHILNNFDIPKGVAREHEHIVEETGTTLVPADYTLWTSASDLQLKQYYFRTYENSQIRMVDLNVHKDRSFKIERFSIAGQETIQTIG</sequence>
<evidence type="ECO:0000259" key="3">
    <source>
        <dbReference type="Pfam" id="PF02275"/>
    </source>
</evidence>